<reference evidence="1" key="3">
    <citation type="submission" date="2023-05" db="EMBL/GenBank/DDBJ databases">
        <authorList>
            <person name="Smith C.H."/>
        </authorList>
    </citation>
    <scope>NUCLEOTIDE SEQUENCE</scope>
    <source>
        <strain evidence="1">CHS0354</strain>
        <tissue evidence="1">Mantle</tissue>
    </source>
</reference>
<dbReference type="PANTHER" id="PTHR33361:SF16">
    <property type="entry name" value="DUF885 DOMAIN-CONTAINING PROTEIN"/>
    <property type="match status" value="1"/>
</dbReference>
<gene>
    <name evidence="1" type="ORF">CHS0354_000797</name>
</gene>
<dbReference type="AlphaFoldDB" id="A0AAE0W7M8"/>
<reference evidence="1" key="1">
    <citation type="journal article" date="2021" name="Genome Biol. Evol.">
        <title>A High-Quality Reference Genome for a Parasitic Bivalve with Doubly Uniparental Inheritance (Bivalvia: Unionida).</title>
        <authorList>
            <person name="Smith C.H."/>
        </authorList>
    </citation>
    <scope>NUCLEOTIDE SEQUENCE</scope>
    <source>
        <strain evidence="1">CHS0354</strain>
    </source>
</reference>
<evidence type="ECO:0000313" key="1">
    <source>
        <dbReference type="EMBL" id="KAK3605128.1"/>
    </source>
</evidence>
<keyword evidence="2" id="KW-1185">Reference proteome</keyword>
<dbReference type="InterPro" id="IPR010281">
    <property type="entry name" value="DUF885"/>
</dbReference>
<comment type="caution">
    <text evidence="1">The sequence shown here is derived from an EMBL/GenBank/DDBJ whole genome shotgun (WGS) entry which is preliminary data.</text>
</comment>
<sequence>MVVVSQTLWVRDVKAKQAAGGKVEVDVEKASAKANDFFERVFLEQVMRNPIFQGYLGITRDLDKWPDVSYANSLRELEYTKGYLDELKKINRSELSEQAKLSYDLMKKDYEDDVQYFEFSRYKYLINQMFGLHTELPSFLINIHGIDSVRHAKGYIARTKGIPKVIRDLIHELAEQEKLGIMPPKFVFARSLDACYNLVKGSPLDTSKVPHVLFSDFSQKVKQAKSIDEKMKASLIDEESKALQDSFKLGYTILIEFLKTQEKRATTDDGVWKFPKGEAYYAYELRTMTTTNFSPEKIFQIGLSEVKRIHKEMNLIKDKVGFKGSRKEFFKFMKENEQFYFPQTEEGKSAYLTETNRIIDEMRGDLKKLFNTFPKAELVVKPVEAFREKTAGKAFYMQPDGKGTRPGIYYVNLFDMKSAPKYQMEALAYHEAIPGHHMQLAISLELNNIPTFRKWSDYTAYTEGWGLYSELVPKEIGKYTDPYSDFGRLAMELFRAVRLVVDVGIHSKKWTREQGIEYYTENTPDSYEDCVEMVERHIVMPGQATAYKIGMMKILEMREKAKSKLKKKFSIGEFHDIVLKSGALPLETLQTQVDEWIKLKSKLK</sequence>
<dbReference type="EMBL" id="JAEAOA010000085">
    <property type="protein sequence ID" value="KAK3605128.1"/>
    <property type="molecule type" value="Genomic_DNA"/>
</dbReference>
<reference evidence="1" key="2">
    <citation type="journal article" date="2021" name="Genome Biol. Evol.">
        <title>Developing a high-quality reference genome for a parasitic bivalve with doubly uniparental inheritance (Bivalvia: Unionida).</title>
        <authorList>
            <person name="Smith C.H."/>
        </authorList>
    </citation>
    <scope>NUCLEOTIDE SEQUENCE</scope>
    <source>
        <strain evidence="1">CHS0354</strain>
        <tissue evidence="1">Mantle</tissue>
    </source>
</reference>
<dbReference type="Proteomes" id="UP001195483">
    <property type="component" value="Unassembled WGS sequence"/>
</dbReference>
<dbReference type="Pfam" id="PF05960">
    <property type="entry name" value="DUF885"/>
    <property type="match status" value="1"/>
</dbReference>
<evidence type="ECO:0008006" key="3">
    <source>
        <dbReference type="Google" id="ProtNLM"/>
    </source>
</evidence>
<protein>
    <recommendedName>
        <fullName evidence="3">DUF885 domain-containing protein</fullName>
    </recommendedName>
</protein>
<name>A0AAE0W7M8_9BIVA</name>
<dbReference type="PANTHER" id="PTHR33361">
    <property type="entry name" value="GLR0591 PROTEIN"/>
    <property type="match status" value="1"/>
</dbReference>
<organism evidence="1 2">
    <name type="scientific">Potamilus streckersoni</name>
    <dbReference type="NCBI Taxonomy" id="2493646"/>
    <lineage>
        <taxon>Eukaryota</taxon>
        <taxon>Metazoa</taxon>
        <taxon>Spiralia</taxon>
        <taxon>Lophotrochozoa</taxon>
        <taxon>Mollusca</taxon>
        <taxon>Bivalvia</taxon>
        <taxon>Autobranchia</taxon>
        <taxon>Heteroconchia</taxon>
        <taxon>Palaeoheterodonta</taxon>
        <taxon>Unionida</taxon>
        <taxon>Unionoidea</taxon>
        <taxon>Unionidae</taxon>
        <taxon>Ambleminae</taxon>
        <taxon>Lampsilini</taxon>
        <taxon>Potamilus</taxon>
    </lineage>
</organism>
<accession>A0AAE0W7M8</accession>
<evidence type="ECO:0000313" key="2">
    <source>
        <dbReference type="Proteomes" id="UP001195483"/>
    </source>
</evidence>
<proteinExistence type="predicted"/>